<dbReference type="OrthoDB" id="4062651at2759"/>
<dbReference type="GO" id="GO:0000045">
    <property type="term" value="P:autophagosome assembly"/>
    <property type="evidence" value="ECO:0007669"/>
    <property type="project" value="TreeGrafter"/>
</dbReference>
<organism evidence="7 8">
    <name type="scientific">Paramecium pentaurelia</name>
    <dbReference type="NCBI Taxonomy" id="43138"/>
    <lineage>
        <taxon>Eukaryota</taxon>
        <taxon>Sar</taxon>
        <taxon>Alveolata</taxon>
        <taxon>Ciliophora</taxon>
        <taxon>Intramacronucleata</taxon>
        <taxon>Oligohymenophorea</taxon>
        <taxon>Peniculida</taxon>
        <taxon>Parameciidae</taxon>
        <taxon>Paramecium</taxon>
    </lineage>
</organism>
<keyword evidence="8" id="KW-1185">Reference proteome</keyword>
<sequence length="580" mass="69286">MSILINSIEYTNVQSIQNGQLGNIYFAKLKNEEVVIKELSLKEQEINILENLMSKPLNNFVKIIDCDRKSYIVMERGDGTLTDLLQSQDFKQLNLLQKIKLFQQIVNGIYELHSRNIIHRDLKPDNIIYFKQKQKIILKLIDTGQMNQLNDKVQFLTDIVGTENYRAPEYYLQNIKYNEKVDIWVLGLIFYHLITDQILIQKRRQIRDQQYLIQKIESNQISNENIQELLLKMLEQSYHLRWSAKQIKLELQRIIENIELKEELQKLRKQFEVFENKYITIMDTNQSLQNQIQNLNQKISQLDQQLQESNQKYNNQIETIKKNQAQIQIGQEINTNFKFQISQLEQQCEQLKIEQDQYKNQILFLQEEKIKYLEQNQINQNFNNKNKIDQSIQSDQISLKHKKLILFGLPGAGKTWIFSKLQGSNQKYQNKSTKDFLEQFINDHNITIVDSPVFLDQQSYDEREVTYNNYNSYFQKNQIDDIVLVVQYQRTDLMKSQIKHCLKYFKNITAVIVTKFINSEIITQDQKEQLINQFQFCNSIIYFTNKDSSQTELLDIFYQIRISLNQKQTNFKEIFTKYVN</sequence>
<dbReference type="InterPro" id="IPR008271">
    <property type="entry name" value="Ser/Thr_kinase_AS"/>
</dbReference>
<evidence type="ECO:0000256" key="3">
    <source>
        <dbReference type="ARBA" id="ARBA00022777"/>
    </source>
</evidence>
<evidence type="ECO:0000259" key="6">
    <source>
        <dbReference type="PROSITE" id="PS50011"/>
    </source>
</evidence>
<dbReference type="PANTHER" id="PTHR24348:SF22">
    <property type="entry name" value="NON-SPECIFIC SERINE_THREONINE PROTEIN KINASE"/>
    <property type="match status" value="1"/>
</dbReference>
<keyword evidence="5" id="KW-0175">Coiled coil</keyword>
<proteinExistence type="predicted"/>
<dbReference type="PROSITE" id="PS50011">
    <property type="entry name" value="PROTEIN_KINASE_DOM"/>
    <property type="match status" value="1"/>
</dbReference>
<dbReference type="InterPro" id="IPR006073">
    <property type="entry name" value="GTP-bd"/>
</dbReference>
<evidence type="ECO:0000256" key="2">
    <source>
        <dbReference type="ARBA" id="ARBA00022741"/>
    </source>
</evidence>
<dbReference type="GO" id="GO:0000407">
    <property type="term" value="C:phagophore assembly site"/>
    <property type="evidence" value="ECO:0007669"/>
    <property type="project" value="TreeGrafter"/>
</dbReference>
<dbReference type="GO" id="GO:0005524">
    <property type="term" value="F:ATP binding"/>
    <property type="evidence" value="ECO:0007669"/>
    <property type="project" value="UniProtKB-KW"/>
</dbReference>
<name>A0A8S1XJM0_9CILI</name>
<keyword evidence="1" id="KW-0808">Transferase</keyword>
<dbReference type="GO" id="GO:0005829">
    <property type="term" value="C:cytosol"/>
    <property type="evidence" value="ECO:0007669"/>
    <property type="project" value="TreeGrafter"/>
</dbReference>
<feature type="coiled-coil region" evidence="5">
    <location>
        <begin position="244"/>
        <end position="368"/>
    </location>
</feature>
<reference evidence="7" key="1">
    <citation type="submission" date="2021-01" db="EMBL/GenBank/DDBJ databases">
        <authorList>
            <consortium name="Genoscope - CEA"/>
            <person name="William W."/>
        </authorList>
    </citation>
    <scope>NUCLEOTIDE SEQUENCE</scope>
</reference>
<dbReference type="GO" id="GO:0016020">
    <property type="term" value="C:membrane"/>
    <property type="evidence" value="ECO:0007669"/>
    <property type="project" value="TreeGrafter"/>
</dbReference>
<dbReference type="GO" id="GO:0010506">
    <property type="term" value="P:regulation of autophagy"/>
    <property type="evidence" value="ECO:0007669"/>
    <property type="project" value="InterPro"/>
</dbReference>
<evidence type="ECO:0000256" key="4">
    <source>
        <dbReference type="ARBA" id="ARBA00022840"/>
    </source>
</evidence>
<accession>A0A8S1XJM0</accession>
<dbReference type="AlphaFoldDB" id="A0A8S1XJM0"/>
<evidence type="ECO:0000313" key="7">
    <source>
        <dbReference type="EMBL" id="CAD8201039.1"/>
    </source>
</evidence>
<dbReference type="CDD" id="cd00180">
    <property type="entry name" value="PKc"/>
    <property type="match status" value="1"/>
</dbReference>
<keyword evidence="4" id="KW-0067">ATP-binding</keyword>
<evidence type="ECO:0000313" key="8">
    <source>
        <dbReference type="Proteomes" id="UP000689195"/>
    </source>
</evidence>
<dbReference type="GO" id="GO:0005776">
    <property type="term" value="C:autophagosome"/>
    <property type="evidence" value="ECO:0007669"/>
    <property type="project" value="TreeGrafter"/>
</dbReference>
<dbReference type="GO" id="GO:0004674">
    <property type="term" value="F:protein serine/threonine kinase activity"/>
    <property type="evidence" value="ECO:0007669"/>
    <property type="project" value="InterPro"/>
</dbReference>
<dbReference type="Proteomes" id="UP000689195">
    <property type="component" value="Unassembled WGS sequence"/>
</dbReference>
<dbReference type="EMBL" id="CAJJDO010000126">
    <property type="protein sequence ID" value="CAD8201039.1"/>
    <property type="molecule type" value="Genomic_DNA"/>
</dbReference>
<dbReference type="InterPro" id="IPR000719">
    <property type="entry name" value="Prot_kinase_dom"/>
</dbReference>
<dbReference type="SMART" id="SM00220">
    <property type="entry name" value="S_TKc"/>
    <property type="match status" value="1"/>
</dbReference>
<dbReference type="PROSITE" id="PS00108">
    <property type="entry name" value="PROTEIN_KINASE_ST"/>
    <property type="match status" value="1"/>
</dbReference>
<keyword evidence="3" id="KW-0418">Kinase</keyword>
<feature type="domain" description="Protein kinase" evidence="6">
    <location>
        <begin position="10"/>
        <end position="255"/>
    </location>
</feature>
<keyword evidence="2" id="KW-0547">Nucleotide-binding</keyword>
<dbReference type="GO" id="GO:0005525">
    <property type="term" value="F:GTP binding"/>
    <property type="evidence" value="ECO:0007669"/>
    <property type="project" value="InterPro"/>
</dbReference>
<evidence type="ECO:0000256" key="5">
    <source>
        <dbReference type="SAM" id="Coils"/>
    </source>
</evidence>
<gene>
    <name evidence="7" type="ORF">PPENT_87.1.T1260117</name>
</gene>
<protein>
    <recommendedName>
        <fullName evidence="6">Protein kinase domain-containing protein</fullName>
    </recommendedName>
</protein>
<dbReference type="Pfam" id="PF00069">
    <property type="entry name" value="Pkinase"/>
    <property type="match status" value="1"/>
</dbReference>
<dbReference type="Pfam" id="PF01926">
    <property type="entry name" value="MMR_HSR1"/>
    <property type="match status" value="1"/>
</dbReference>
<evidence type="ECO:0000256" key="1">
    <source>
        <dbReference type="ARBA" id="ARBA00022679"/>
    </source>
</evidence>
<comment type="caution">
    <text evidence="7">The sequence shown here is derived from an EMBL/GenBank/DDBJ whole genome shotgun (WGS) entry which is preliminary data.</text>
</comment>
<dbReference type="InterPro" id="IPR045269">
    <property type="entry name" value="Atg1-like"/>
</dbReference>
<dbReference type="PANTHER" id="PTHR24348">
    <property type="entry name" value="SERINE/THREONINE-PROTEIN KINASE UNC-51-RELATED"/>
    <property type="match status" value="1"/>
</dbReference>